<dbReference type="GO" id="GO:0005524">
    <property type="term" value="F:ATP binding"/>
    <property type="evidence" value="ECO:0007669"/>
    <property type="project" value="UniProtKB-KW"/>
</dbReference>
<dbReference type="SMART" id="SM00534">
    <property type="entry name" value="MUTSac"/>
    <property type="match status" value="1"/>
</dbReference>
<comment type="similarity">
    <text evidence="1">Belongs to the DNA mismatch repair MutS family.</text>
</comment>
<evidence type="ECO:0000256" key="4">
    <source>
        <dbReference type="ARBA" id="ARBA00023125"/>
    </source>
</evidence>
<dbReference type="Pfam" id="PF00488">
    <property type="entry name" value="MutS_V"/>
    <property type="match status" value="1"/>
</dbReference>
<dbReference type="GO" id="GO:0030983">
    <property type="term" value="F:mismatched DNA binding"/>
    <property type="evidence" value="ECO:0007669"/>
    <property type="project" value="InterPro"/>
</dbReference>
<keyword evidence="2" id="KW-0547">Nucleotide-binding</keyword>
<dbReference type="InterPro" id="IPR000432">
    <property type="entry name" value="DNA_mismatch_repair_MutS_C"/>
</dbReference>
<keyword evidence="3" id="KW-0067">ATP-binding</keyword>
<evidence type="ECO:0000313" key="6">
    <source>
        <dbReference type="EMBL" id="GBM44066.1"/>
    </source>
</evidence>
<comment type="caution">
    <text evidence="6">The sequence shown here is derived from an EMBL/GenBank/DDBJ whole genome shotgun (WGS) entry which is preliminary data.</text>
</comment>
<dbReference type="PANTHER" id="PTHR11361">
    <property type="entry name" value="DNA MISMATCH REPAIR PROTEIN MUTS FAMILY MEMBER"/>
    <property type="match status" value="1"/>
</dbReference>
<dbReference type="AlphaFoldDB" id="A0A4Y2FU04"/>
<dbReference type="GO" id="GO:0032301">
    <property type="term" value="C:MutSalpha complex"/>
    <property type="evidence" value="ECO:0007669"/>
    <property type="project" value="TreeGrafter"/>
</dbReference>
<evidence type="ECO:0000256" key="1">
    <source>
        <dbReference type="ARBA" id="ARBA00006271"/>
    </source>
</evidence>
<feature type="domain" description="DNA mismatch repair proteins mutS family" evidence="5">
    <location>
        <begin position="66"/>
        <end position="82"/>
    </location>
</feature>
<dbReference type="InterPro" id="IPR045076">
    <property type="entry name" value="MutS"/>
</dbReference>
<dbReference type="PROSITE" id="PS00486">
    <property type="entry name" value="DNA_MISMATCH_REPAIR_2"/>
    <property type="match status" value="1"/>
</dbReference>
<evidence type="ECO:0000256" key="2">
    <source>
        <dbReference type="ARBA" id="ARBA00022741"/>
    </source>
</evidence>
<keyword evidence="4" id="KW-0238">DNA-binding</keyword>
<dbReference type="EMBL" id="BGPR01001054">
    <property type="protein sequence ID" value="GBM44066.1"/>
    <property type="molecule type" value="Genomic_DNA"/>
</dbReference>
<dbReference type="InterPro" id="IPR027417">
    <property type="entry name" value="P-loop_NTPase"/>
</dbReference>
<accession>A0A4Y2FU04</accession>
<keyword evidence="7" id="KW-1185">Reference proteome</keyword>
<evidence type="ECO:0000259" key="5">
    <source>
        <dbReference type="PROSITE" id="PS00486"/>
    </source>
</evidence>
<proteinExistence type="inferred from homology"/>
<dbReference type="GO" id="GO:0006298">
    <property type="term" value="P:mismatch repair"/>
    <property type="evidence" value="ECO:0007669"/>
    <property type="project" value="InterPro"/>
</dbReference>
<name>A0A4Y2FU04_ARAVE</name>
<evidence type="ECO:0000313" key="7">
    <source>
        <dbReference type="Proteomes" id="UP000499080"/>
    </source>
</evidence>
<evidence type="ECO:0000256" key="3">
    <source>
        <dbReference type="ARBA" id="ARBA00022840"/>
    </source>
</evidence>
<gene>
    <name evidence="6" type="primary">MSH6_1</name>
    <name evidence="6" type="ORF">AVEN_75883_1</name>
</gene>
<protein>
    <submittedName>
        <fullName evidence="6">DNA mismatch repair protein Msh6</fullName>
    </submittedName>
</protein>
<dbReference type="PANTHER" id="PTHR11361:SF148">
    <property type="entry name" value="DNA MISMATCH REPAIR PROTEIN MSH6"/>
    <property type="match status" value="1"/>
</dbReference>
<dbReference type="Gene3D" id="3.40.50.300">
    <property type="entry name" value="P-loop containing nucleotide triphosphate hydrolases"/>
    <property type="match status" value="1"/>
</dbReference>
<dbReference type="GO" id="GO:0140664">
    <property type="term" value="F:ATP-dependent DNA damage sensor activity"/>
    <property type="evidence" value="ECO:0007669"/>
    <property type="project" value="InterPro"/>
</dbReference>
<dbReference type="Proteomes" id="UP000499080">
    <property type="component" value="Unassembled WGS sequence"/>
</dbReference>
<reference evidence="6 7" key="1">
    <citation type="journal article" date="2019" name="Sci. Rep.">
        <title>Orb-weaving spider Araneus ventricosus genome elucidates the spidroin gene catalogue.</title>
        <authorList>
            <person name="Kono N."/>
            <person name="Nakamura H."/>
            <person name="Ohtoshi R."/>
            <person name="Moran D.A.P."/>
            <person name="Shinohara A."/>
            <person name="Yoshida Y."/>
            <person name="Fujiwara M."/>
            <person name="Mori M."/>
            <person name="Tomita M."/>
            <person name="Arakawa K."/>
        </authorList>
    </citation>
    <scope>NUCLEOTIDE SEQUENCE [LARGE SCALE GENOMIC DNA]</scope>
</reference>
<dbReference type="OrthoDB" id="6432238at2759"/>
<organism evidence="6 7">
    <name type="scientific">Araneus ventricosus</name>
    <name type="common">Orbweaver spider</name>
    <name type="synonym">Epeira ventricosa</name>
    <dbReference type="NCBI Taxonomy" id="182803"/>
    <lineage>
        <taxon>Eukaryota</taxon>
        <taxon>Metazoa</taxon>
        <taxon>Ecdysozoa</taxon>
        <taxon>Arthropoda</taxon>
        <taxon>Chelicerata</taxon>
        <taxon>Arachnida</taxon>
        <taxon>Araneae</taxon>
        <taxon>Araneomorphae</taxon>
        <taxon>Entelegynae</taxon>
        <taxon>Araneoidea</taxon>
        <taxon>Araneidae</taxon>
        <taxon>Araneus</taxon>
    </lineage>
</organism>
<dbReference type="SUPFAM" id="SSF52540">
    <property type="entry name" value="P-loop containing nucleoside triphosphate hydrolases"/>
    <property type="match status" value="1"/>
</dbReference>
<sequence>MLAENLKEQNLINQRRTYYGTKSLGGVENVSITKRMLFVVRGIGESTFFVEASETSSILHHATSNSFVLVDELGRGTATYDGIAIAYAALDYLANDIGCRTLFSTHYHSLVEDFSEHPSVGLGHMACMVEKDCDCPALEKITFLYKFIDGACPKSYGFNVALLAGIHKNILSTEVPFGMVSPGAVIHGITPLILNF</sequence>